<keyword evidence="3" id="KW-0813">Transport</keyword>
<dbReference type="InterPro" id="IPR000522">
    <property type="entry name" value="ABC_transptr_permease_BtuC"/>
</dbReference>
<dbReference type="EMBL" id="JACHDP010000001">
    <property type="protein sequence ID" value="MBB5476187.1"/>
    <property type="molecule type" value="Genomic_DNA"/>
</dbReference>
<evidence type="ECO:0000313" key="10">
    <source>
        <dbReference type="Proteomes" id="UP000586947"/>
    </source>
</evidence>
<comment type="similarity">
    <text evidence="2">Belongs to the binding-protein-dependent transport system permease family. FecCD subfamily.</text>
</comment>
<evidence type="ECO:0000256" key="2">
    <source>
        <dbReference type="ARBA" id="ARBA00007935"/>
    </source>
</evidence>
<dbReference type="PANTHER" id="PTHR30472:SF24">
    <property type="entry name" value="FERRIC ENTEROBACTIN TRANSPORT SYSTEM PERMEASE PROTEIN FEPG"/>
    <property type="match status" value="1"/>
</dbReference>
<dbReference type="FunFam" id="1.10.3470.10:FF:000001">
    <property type="entry name" value="Vitamin B12 ABC transporter permease BtuC"/>
    <property type="match status" value="1"/>
</dbReference>
<dbReference type="RefSeq" id="WP_184176427.1">
    <property type="nucleotide sequence ID" value="NZ_BMNF01000003.1"/>
</dbReference>
<dbReference type="Gene3D" id="1.10.3470.10">
    <property type="entry name" value="ABC transporter involved in vitamin B12 uptake, BtuC"/>
    <property type="match status" value="1"/>
</dbReference>
<name>A0A840VHF6_9ACTN</name>
<evidence type="ECO:0000256" key="7">
    <source>
        <dbReference type="ARBA" id="ARBA00023136"/>
    </source>
</evidence>
<dbReference type="CDD" id="cd06550">
    <property type="entry name" value="TM_ABC_iron-siderophores_like"/>
    <property type="match status" value="1"/>
</dbReference>
<keyword evidence="5 8" id="KW-0812">Transmembrane</keyword>
<keyword evidence="10" id="KW-1185">Reference proteome</keyword>
<feature type="transmembrane region" description="Helical" evidence="8">
    <location>
        <begin position="308"/>
        <end position="330"/>
    </location>
</feature>
<feature type="transmembrane region" description="Helical" evidence="8">
    <location>
        <begin position="38"/>
        <end position="57"/>
    </location>
</feature>
<keyword evidence="6 8" id="KW-1133">Transmembrane helix</keyword>
<comment type="subcellular location">
    <subcellularLocation>
        <location evidence="1">Cell membrane</location>
        <topology evidence="1">Multi-pass membrane protein</topology>
    </subcellularLocation>
</comment>
<dbReference type="Pfam" id="PF01032">
    <property type="entry name" value="FecCD"/>
    <property type="match status" value="1"/>
</dbReference>
<feature type="transmembrane region" description="Helical" evidence="8">
    <location>
        <begin position="150"/>
        <end position="168"/>
    </location>
</feature>
<dbReference type="PANTHER" id="PTHR30472">
    <property type="entry name" value="FERRIC ENTEROBACTIN TRANSPORT SYSTEM PERMEASE PROTEIN"/>
    <property type="match status" value="1"/>
</dbReference>
<feature type="transmembrane region" description="Helical" evidence="8">
    <location>
        <begin position="336"/>
        <end position="354"/>
    </location>
</feature>
<dbReference type="Proteomes" id="UP000586947">
    <property type="component" value="Unassembled WGS sequence"/>
</dbReference>
<feature type="transmembrane region" description="Helical" evidence="8">
    <location>
        <begin position="174"/>
        <end position="197"/>
    </location>
</feature>
<comment type="caution">
    <text evidence="9">The sequence shown here is derived from an EMBL/GenBank/DDBJ whole genome shotgun (WGS) entry which is preliminary data.</text>
</comment>
<dbReference type="GO" id="GO:0033214">
    <property type="term" value="P:siderophore-iron import into cell"/>
    <property type="evidence" value="ECO:0007669"/>
    <property type="project" value="TreeGrafter"/>
</dbReference>
<keyword evidence="7 8" id="KW-0472">Membrane</keyword>
<dbReference type="InterPro" id="IPR037294">
    <property type="entry name" value="ABC_BtuC-like"/>
</dbReference>
<dbReference type="GO" id="GO:0022857">
    <property type="term" value="F:transmembrane transporter activity"/>
    <property type="evidence" value="ECO:0007669"/>
    <property type="project" value="InterPro"/>
</dbReference>
<accession>A0A840VHF6</accession>
<protein>
    <submittedName>
        <fullName evidence="9">Iron complex transport system permease protein</fullName>
    </submittedName>
</protein>
<evidence type="ECO:0000256" key="8">
    <source>
        <dbReference type="SAM" id="Phobius"/>
    </source>
</evidence>
<evidence type="ECO:0000256" key="5">
    <source>
        <dbReference type="ARBA" id="ARBA00022692"/>
    </source>
</evidence>
<dbReference type="SUPFAM" id="SSF81345">
    <property type="entry name" value="ABC transporter involved in vitamin B12 uptake, BtuC"/>
    <property type="match status" value="1"/>
</dbReference>
<gene>
    <name evidence="9" type="ORF">HNR20_000692</name>
</gene>
<dbReference type="AlphaFoldDB" id="A0A840VHF6"/>
<reference evidence="9 10" key="1">
    <citation type="submission" date="2020-08" db="EMBL/GenBank/DDBJ databases">
        <title>Sequencing the genomes of 1000 actinobacteria strains.</title>
        <authorList>
            <person name="Klenk H.-P."/>
        </authorList>
    </citation>
    <scope>NUCLEOTIDE SEQUENCE [LARGE SCALE GENOMIC DNA]</scope>
    <source>
        <strain evidence="9 10">DSM 103125</strain>
    </source>
</reference>
<evidence type="ECO:0000256" key="4">
    <source>
        <dbReference type="ARBA" id="ARBA00022475"/>
    </source>
</evidence>
<evidence type="ECO:0000256" key="3">
    <source>
        <dbReference type="ARBA" id="ARBA00022448"/>
    </source>
</evidence>
<evidence type="ECO:0000256" key="1">
    <source>
        <dbReference type="ARBA" id="ARBA00004651"/>
    </source>
</evidence>
<evidence type="ECO:0000256" key="6">
    <source>
        <dbReference type="ARBA" id="ARBA00022989"/>
    </source>
</evidence>
<feature type="transmembrane region" description="Helical" evidence="8">
    <location>
        <begin position="226"/>
        <end position="247"/>
    </location>
</feature>
<dbReference type="GO" id="GO:0005886">
    <property type="term" value="C:plasma membrane"/>
    <property type="evidence" value="ECO:0007669"/>
    <property type="project" value="UniProtKB-SubCell"/>
</dbReference>
<feature type="transmembrane region" description="Helical" evidence="8">
    <location>
        <begin position="267"/>
        <end position="296"/>
    </location>
</feature>
<evidence type="ECO:0000313" key="9">
    <source>
        <dbReference type="EMBL" id="MBB5476187.1"/>
    </source>
</evidence>
<sequence length="362" mass="36675">MNDTLTRSTAAEPAGLALPGRTVIRIGPVSAAVPARGVAVTLVALLGAVALAVVSVCHGDFPITPPAVWEVLTGGGTRIERHIVLNLRLPRVLCALLVGAALAVAGALTQTFARNPLASPDVLGVTNGAAVGAVAAIVLGGAVGAYGVPLAALGGAAISATLIYLLAWRRGIDGYRLVLIGLGVGEILGGITSWLLIRADLVDATRATIWITGSLAGREWAHVRPLAAALAVLLPLAMAASVALRVLQFREDTARALGLRLQSAQLLVVALAAALAAAAVAAAGPIEFVAFLVPQVALRLCGGSRPPLLASALLGALLVVGADLAAQIVIAPKELPVGLLTAMIGTPYLLWLLLRRSRRTSG</sequence>
<keyword evidence="4" id="KW-1003">Cell membrane</keyword>
<feature type="transmembrane region" description="Helical" evidence="8">
    <location>
        <begin position="92"/>
        <end position="113"/>
    </location>
</feature>
<feature type="transmembrane region" description="Helical" evidence="8">
    <location>
        <begin position="125"/>
        <end position="143"/>
    </location>
</feature>
<proteinExistence type="inferred from homology"/>
<organism evidence="9 10">
    <name type="scientific">Micromonospora parathelypteridis</name>
    <dbReference type="NCBI Taxonomy" id="1839617"/>
    <lineage>
        <taxon>Bacteria</taxon>
        <taxon>Bacillati</taxon>
        <taxon>Actinomycetota</taxon>
        <taxon>Actinomycetes</taxon>
        <taxon>Micromonosporales</taxon>
        <taxon>Micromonosporaceae</taxon>
        <taxon>Micromonospora</taxon>
    </lineage>
</organism>